<feature type="transmembrane region" description="Helical" evidence="1">
    <location>
        <begin position="16"/>
        <end position="36"/>
    </location>
</feature>
<evidence type="ECO:0000313" key="3">
    <source>
        <dbReference type="EMBL" id="MFG6414156.1"/>
    </source>
</evidence>
<dbReference type="InterPro" id="IPR039567">
    <property type="entry name" value="Gly-zipper"/>
</dbReference>
<protein>
    <submittedName>
        <fullName evidence="3">Glycine zipper domain-containing protein</fullName>
    </submittedName>
</protein>
<keyword evidence="1" id="KW-1133">Transmembrane helix</keyword>
<comment type="caution">
    <text evidence="3">The sequence shown here is derived from an EMBL/GenBank/DDBJ whole genome shotgun (WGS) entry which is preliminary data.</text>
</comment>
<evidence type="ECO:0000256" key="1">
    <source>
        <dbReference type="SAM" id="Phobius"/>
    </source>
</evidence>
<accession>A0ABW7EL31</accession>
<evidence type="ECO:0000313" key="4">
    <source>
        <dbReference type="Proteomes" id="UP001606300"/>
    </source>
</evidence>
<sequence>MNTPLTTTPAPQTGAVYWRVTIISLAAAAMLALTACAGMSPRETSTVVGATAGAIVGGAVTGTTAGAAVGAGAGGLVGNEVGKRNR</sequence>
<gene>
    <name evidence="3" type="ORF">ACG02S_09625</name>
</gene>
<dbReference type="Proteomes" id="UP001606300">
    <property type="component" value="Unassembled WGS sequence"/>
</dbReference>
<reference evidence="3 4" key="1">
    <citation type="submission" date="2024-09" db="EMBL/GenBank/DDBJ databases">
        <title>Novel species of the genus Pelomonas and Roseateles isolated from streams.</title>
        <authorList>
            <person name="Lu H."/>
        </authorList>
    </citation>
    <scope>NUCLEOTIDE SEQUENCE [LARGE SCALE GENOMIC DNA]</scope>
    <source>
        <strain evidence="3 4">DC23W</strain>
    </source>
</reference>
<name>A0ABW7EL31_9BURK</name>
<evidence type="ECO:0000259" key="2">
    <source>
        <dbReference type="Pfam" id="PF13488"/>
    </source>
</evidence>
<keyword evidence="1" id="KW-0812">Transmembrane</keyword>
<keyword evidence="1" id="KW-0472">Membrane</keyword>
<dbReference type="EMBL" id="JBIGHY010000003">
    <property type="protein sequence ID" value="MFG6414156.1"/>
    <property type="molecule type" value="Genomic_DNA"/>
</dbReference>
<dbReference type="RefSeq" id="WP_394470235.1">
    <property type="nucleotide sequence ID" value="NZ_JBIGHY010000003.1"/>
</dbReference>
<dbReference type="Pfam" id="PF13488">
    <property type="entry name" value="Gly-zipper_Omp"/>
    <property type="match status" value="1"/>
</dbReference>
<keyword evidence="4" id="KW-1185">Reference proteome</keyword>
<feature type="domain" description="Glycine zipper" evidence="2">
    <location>
        <begin position="46"/>
        <end position="83"/>
    </location>
</feature>
<proteinExistence type="predicted"/>
<organism evidence="3 4">
    <name type="scientific">Pelomonas dachongensis</name>
    <dbReference type="NCBI Taxonomy" id="3299029"/>
    <lineage>
        <taxon>Bacteria</taxon>
        <taxon>Pseudomonadati</taxon>
        <taxon>Pseudomonadota</taxon>
        <taxon>Betaproteobacteria</taxon>
        <taxon>Burkholderiales</taxon>
        <taxon>Sphaerotilaceae</taxon>
        <taxon>Roseateles</taxon>
    </lineage>
</organism>